<evidence type="ECO:0000256" key="1">
    <source>
        <dbReference type="SAM" id="MobiDB-lite"/>
    </source>
</evidence>
<evidence type="ECO:0000313" key="2">
    <source>
        <dbReference type="EMBL" id="MET3602185.1"/>
    </source>
</evidence>
<protein>
    <submittedName>
        <fullName evidence="2">Uncharacterized protein</fullName>
    </submittedName>
</protein>
<reference evidence="2 3" key="1">
    <citation type="submission" date="2024-06" db="EMBL/GenBank/DDBJ databases">
        <title>Genomic Encyclopedia of Type Strains, Phase IV (KMG-IV): sequencing the most valuable type-strain genomes for metagenomic binning, comparative biology and taxonomic classification.</title>
        <authorList>
            <person name="Goeker M."/>
        </authorList>
    </citation>
    <scope>NUCLEOTIDE SEQUENCE [LARGE SCALE GENOMIC DNA]</scope>
    <source>
        <strain evidence="2 3">DSM 28102</strain>
    </source>
</reference>
<proteinExistence type="predicted"/>
<accession>A0ABV2IGX5</accession>
<feature type="compositionally biased region" description="Basic and acidic residues" evidence="1">
    <location>
        <begin position="8"/>
        <end position="21"/>
    </location>
</feature>
<dbReference type="EMBL" id="JBEPLY010000024">
    <property type="protein sequence ID" value="MET3602185.1"/>
    <property type="molecule type" value="Genomic_DNA"/>
</dbReference>
<name>A0ABV2IGX5_9HYPH</name>
<evidence type="ECO:0000313" key="3">
    <source>
        <dbReference type="Proteomes" id="UP001549164"/>
    </source>
</evidence>
<sequence length="91" mass="10673">MGQSGNDNDGRKSSGRSEEERAAWNRYMRNFRRSFKDRGLTSLSTVITTEHSEFIERFGRENACQSKREALMMIIDDVKKRFESENDDDED</sequence>
<comment type="caution">
    <text evidence="2">The sequence shown here is derived from an EMBL/GenBank/DDBJ whole genome shotgun (WGS) entry which is preliminary data.</text>
</comment>
<organism evidence="2 3">
    <name type="scientific">Martelella mangrovi</name>
    <dbReference type="NCBI Taxonomy" id="1397477"/>
    <lineage>
        <taxon>Bacteria</taxon>
        <taxon>Pseudomonadati</taxon>
        <taxon>Pseudomonadota</taxon>
        <taxon>Alphaproteobacteria</taxon>
        <taxon>Hyphomicrobiales</taxon>
        <taxon>Aurantimonadaceae</taxon>
        <taxon>Martelella</taxon>
    </lineage>
</organism>
<gene>
    <name evidence="2" type="ORF">ABID12_004153</name>
</gene>
<keyword evidence="3" id="KW-1185">Reference proteome</keyword>
<dbReference type="Proteomes" id="UP001549164">
    <property type="component" value="Unassembled WGS sequence"/>
</dbReference>
<feature type="region of interest" description="Disordered" evidence="1">
    <location>
        <begin position="1"/>
        <end position="21"/>
    </location>
</feature>